<dbReference type="AlphaFoldDB" id="Q9SXE8"/>
<evidence type="ECO:0000256" key="1">
    <source>
        <dbReference type="ARBA" id="ARBA00007692"/>
    </source>
</evidence>
<dbReference type="RefSeq" id="NP_176438.1">
    <property type="nucleotide sequence ID" value="NM_104928.2"/>
</dbReference>
<dbReference type="PANTHER" id="PTHR13068">
    <property type="entry name" value="CGI-12 PROTEIN-RELATED"/>
    <property type="match status" value="1"/>
</dbReference>
<dbReference type="InterPro" id="IPR003690">
    <property type="entry name" value="MTERF"/>
</dbReference>
<reference evidence="6" key="5">
    <citation type="submission" date="2016-05" db="EMBL/GenBank/DDBJ databases">
        <authorList>
            <person name="Krishnakumar V."/>
            <person name="Cheng C.-Y."/>
            <person name="Chan A.P."/>
            <person name="Schobel S."/>
            <person name="Kim M."/>
            <person name="Ferlanti E.S."/>
            <person name="Belyaeva I."/>
            <person name="Rosen B.D."/>
            <person name="Micklem G."/>
            <person name="Miller J.R."/>
            <person name="Vaughn M."/>
            <person name="Town C.D."/>
        </authorList>
    </citation>
    <scope>NUCLEOTIDE SEQUENCE</scope>
</reference>
<comment type="similarity">
    <text evidence="1">Belongs to the mTERF family.</text>
</comment>
<reference evidence="5" key="3">
    <citation type="submission" date="2000-10" db="EMBL/GenBank/DDBJ databases">
        <authorList>
            <person name="Chao Q."/>
            <person name="Brooks S."/>
            <person name="Buehler E."/>
            <person name="Johnson-Hopson C."/>
            <person name="Khan S."/>
            <person name="Kim C."/>
            <person name="Shinn P."/>
            <person name="Altafi H."/>
            <person name="Bei B."/>
            <person name="Chin C."/>
            <person name="Chiou J."/>
            <person name="Choi E."/>
            <person name="Conn L."/>
            <person name="Conway A."/>
            <person name="Gonzalez A."/>
            <person name="Hansen N."/>
            <person name="Howing B."/>
            <person name="Koo T."/>
            <person name="Lam B."/>
            <person name="Lee J."/>
            <person name="Lenz C."/>
            <person name="Li J."/>
            <person name="Liu A."/>
            <person name="Liu J."/>
            <person name="Liu S."/>
            <person name="Mukharsky N."/>
            <person name="Nguyen M."/>
            <person name="Palm C."/>
            <person name="Pham P."/>
            <person name="Sakano H."/>
            <person name="Schwartz J."/>
            <person name="Southwick A."/>
            <person name="Thaveri A."/>
            <person name="Toriumi M."/>
            <person name="Vaysberg M."/>
            <person name="Yu G."/>
            <person name="Davis R."/>
            <person name="Federspiel N."/>
            <person name="Theologis A."/>
            <person name="Ecker J."/>
        </authorList>
    </citation>
    <scope>NUCLEOTIDE SEQUENCE</scope>
</reference>
<organism evidence="5">
    <name type="scientific">Arabidopsis thaliana</name>
    <name type="common">Mouse-ear cress</name>
    <dbReference type="NCBI Taxonomy" id="3702"/>
    <lineage>
        <taxon>Eukaryota</taxon>
        <taxon>Viridiplantae</taxon>
        <taxon>Streptophyta</taxon>
        <taxon>Embryophyta</taxon>
        <taxon>Tracheophyta</taxon>
        <taxon>Spermatophyta</taxon>
        <taxon>Magnoliopsida</taxon>
        <taxon>eudicotyledons</taxon>
        <taxon>Gunneridae</taxon>
        <taxon>Pentapetalae</taxon>
        <taxon>rosids</taxon>
        <taxon>malvids</taxon>
        <taxon>Brassicales</taxon>
        <taxon>Brassicaceae</taxon>
        <taxon>Camelineae</taxon>
        <taxon>Arabidopsis</taxon>
    </lineage>
</organism>
<name>Q9SXE8_ARATH</name>
<dbReference type="eggNOG" id="KOG1267">
    <property type="taxonomic scope" value="Eukaryota"/>
</dbReference>
<reference evidence="6 7" key="2">
    <citation type="journal article" date="2000" name="Nature">
        <title>Sequence and analysis of chromosome 1 of the plant Arabidopsis thaliana.</title>
        <authorList>
            <person name="Theologis A."/>
            <person name="Ecker J.R."/>
            <person name="Palm C.J."/>
            <person name="Federspiel N.A."/>
            <person name="Kaul S."/>
            <person name="White O."/>
            <person name="Alonso J."/>
            <person name="Altafi H."/>
            <person name="Araujo R."/>
            <person name="Bowman C.L."/>
            <person name="Brooks S.Y."/>
            <person name="Buehler E."/>
            <person name="Chan A."/>
            <person name="Chao Q."/>
            <person name="Chen H."/>
            <person name="Cheuk R.F."/>
            <person name="Chin C.W."/>
            <person name="Chung M.K."/>
            <person name="Conn L."/>
            <person name="Conway A.B."/>
            <person name="Conway A.R."/>
            <person name="Creasy T.H."/>
            <person name="Dewar K."/>
            <person name="Dunn P."/>
            <person name="Etgu P."/>
            <person name="Feldblyum T.V."/>
            <person name="Feng J."/>
            <person name="Fong B."/>
            <person name="Fujii C.Y."/>
            <person name="Gill J.E."/>
            <person name="Goldsmith A.D."/>
            <person name="Haas B."/>
            <person name="Hansen N.F."/>
            <person name="Hughes B."/>
            <person name="Huizar L."/>
            <person name="Hunter J.L."/>
            <person name="Jenkins J."/>
            <person name="Johnson-Hopson C."/>
            <person name="Khan S."/>
            <person name="Khaykin E."/>
            <person name="Kim C.J."/>
            <person name="Koo H.L."/>
            <person name="Kremenetskaia I."/>
            <person name="Kurtz D.B."/>
            <person name="Kwan A."/>
            <person name="Lam B."/>
            <person name="Langin-Hooper S."/>
            <person name="Lee A."/>
            <person name="Lee J.M."/>
            <person name="Lenz C.A."/>
            <person name="Li J.H."/>
            <person name="Li Y."/>
            <person name="Lin X."/>
            <person name="Liu S.X."/>
            <person name="Liu Z.A."/>
            <person name="Luros J.S."/>
            <person name="Maiti R."/>
            <person name="Marziali A."/>
            <person name="Militscher J."/>
            <person name="Miranda M."/>
            <person name="Nguyen M."/>
            <person name="Nierman W.C."/>
            <person name="Osborne B.I."/>
            <person name="Pai G."/>
            <person name="Peterson J."/>
            <person name="Pham P.K."/>
            <person name="Rizzo M."/>
            <person name="Rooney T."/>
            <person name="Rowley D."/>
            <person name="Sakano H."/>
            <person name="Salzberg S.L."/>
            <person name="Schwartz J.R."/>
            <person name="Shinn P."/>
            <person name="Southwick A.M."/>
            <person name="Sun H."/>
            <person name="Tallon L.J."/>
            <person name="Tambunga G."/>
            <person name="Toriumi M.J."/>
            <person name="Town C.D."/>
            <person name="Utterback T."/>
            <person name="Van Aken S."/>
            <person name="Vaysberg M."/>
            <person name="Vysotskaia V.S."/>
            <person name="Walker M."/>
            <person name="Wu D."/>
            <person name="Yu G."/>
            <person name="Fraser C.M."/>
            <person name="Venter J.C."/>
            <person name="Davis R.W."/>
        </authorList>
    </citation>
    <scope>NUCLEOTIDE SEQUENCE [LARGE SCALE GENOMIC DNA]</scope>
    <source>
        <strain evidence="7">cv. Columbia</strain>
    </source>
</reference>
<evidence type="ECO:0000256" key="2">
    <source>
        <dbReference type="ARBA" id="ARBA00022472"/>
    </source>
</evidence>
<dbReference type="GO" id="GO:0003676">
    <property type="term" value="F:nucleic acid binding"/>
    <property type="evidence" value="ECO:0007669"/>
    <property type="project" value="InterPro"/>
</dbReference>
<evidence type="ECO:0000313" key="6">
    <source>
        <dbReference type="EMBL" id="AEE33971.1"/>
    </source>
</evidence>
<gene>
    <name evidence="8" type="primary">MTERF25</name>
    <name evidence="4 6" type="ordered locus">At1g62490</name>
    <name evidence="6" type="ORF">T3P18.5</name>
    <name evidence="6" type="ORF">T3P18_5</name>
</gene>
<dbReference type="Araport" id="AT1G62490"/>
<reference evidence="5" key="1">
    <citation type="submission" date="1999-01" db="EMBL/GenBank/DDBJ databases">
        <title>Genomic sequence for Arabidopsis thaliana BAC T3P18 from Chromosome 1.</title>
        <authorList>
            <person name="Walker M."/>
            <person name="Shinn P."/>
            <person name="Buehler E."/>
            <person name="Chao Q."/>
            <person name="Dunn P."/>
            <person name="Kim C."/>
            <person name="Altafi H."/>
            <person name="Araujo R."/>
            <person name="Conn L."/>
            <person name="Conway A.B."/>
            <person name="Gonzalez A."/>
            <person name="Hansen N.F."/>
            <person name="Huizar L."/>
            <person name="Kremenetskaia I."/>
            <person name="Lenz C."/>
            <person name="Li J."/>
            <person name="Liu S."/>
            <person name="Luros S."/>
            <person name="Rowley D."/>
            <person name="Schwartz J."/>
            <person name="Toriumi M."/>
            <person name="Vysotskaia V."/>
            <person name="Yu G."/>
            <person name="Davis R.W."/>
            <person name="Federspiel N.A."/>
            <person name="Theologis A."/>
            <person name="Ecker J.R."/>
        </authorList>
    </citation>
    <scope>NUCLEOTIDE SEQUENCE</scope>
</reference>
<dbReference type="PIR" id="A96651">
    <property type="entry name" value="A96651"/>
</dbReference>
<dbReference type="TAIR" id="AT1G62490">
    <property type="gene designation" value="MTERF25"/>
</dbReference>
<keyword evidence="3" id="KW-0809">Transit peptide</keyword>
<reference evidence="6" key="4">
    <citation type="submission" date="2011-02" db="EMBL/GenBank/DDBJ databases">
        <authorList>
            <consortium name="TAIR"/>
            <person name="Swarbreck D."/>
            <person name="Lamesch P."/>
            <person name="Wilks C."/>
            <person name="Huala E."/>
        </authorList>
    </citation>
    <scope>NUCLEOTIDE SEQUENCE</scope>
</reference>
<dbReference type="HOGENOM" id="CLU_034145_6_1_1"/>
<dbReference type="GeneID" id="842546"/>
<dbReference type="ProteomicsDB" id="177078"/>
<proteinExistence type="inferred from homology"/>
<dbReference type="STRING" id="3702.Q9SXE8"/>
<keyword evidence="7" id="KW-1185">Reference proteome</keyword>
<dbReference type="GO" id="GO:0006353">
    <property type="term" value="P:DNA-templated transcription termination"/>
    <property type="evidence" value="ECO:0007669"/>
    <property type="project" value="UniProtKB-KW"/>
</dbReference>
<evidence type="ECO:0000313" key="5">
    <source>
        <dbReference type="EMBL" id="AAD43606.1"/>
    </source>
</evidence>
<sequence length="334" mass="37855">MSESKTQMTNFVFPLQNLVLRDFLGSKIDPRSGRDLTGYVMCSLILHGRRSIELHKWRNFSVSVKLLQNVFSAFSNSFSTVASAAADVSLIDSQKGKNFTVSYLVDSLGLPKKLAESISKKFRFEDKANPDSVLSLLRSHGFTVSQISIPKLLGKRGHKTLSLYYDFVKESLEADKSSKYETLCQSFPQGNLENKKRNVSVLRELGMPHKLLFPLLISVGQPVCGKDRFNTSLKKVVEMGFDPTTAKFVKALHVSYEMNDKTIEEKVNVYKMLGFAVEDVWVIFKKWPYSLKYSEEKITQTIETLKMCGLRGPSSFEEVSSIHTYLRAEDIELN</sequence>
<evidence type="ECO:0000313" key="7">
    <source>
        <dbReference type="Proteomes" id="UP000006548"/>
    </source>
</evidence>
<keyword evidence="2" id="KW-0805">Transcription regulation</keyword>
<dbReference type="EMBL" id="AC005698">
    <property type="protein sequence ID" value="AAD43606.1"/>
    <property type="molecule type" value="Genomic_DNA"/>
</dbReference>
<evidence type="ECO:0000313" key="8">
    <source>
        <dbReference type="TAIR" id="AT1G62490"/>
    </source>
</evidence>
<dbReference type="EMBL" id="CP002684">
    <property type="protein sequence ID" value="AEE33971.1"/>
    <property type="molecule type" value="Genomic_DNA"/>
</dbReference>
<dbReference type="Proteomes" id="UP000006548">
    <property type="component" value="Chromosome 1"/>
</dbReference>
<dbReference type="GO" id="GO:0009507">
    <property type="term" value="C:chloroplast"/>
    <property type="evidence" value="ECO:0000318"/>
    <property type="project" value="GO_Central"/>
</dbReference>
<dbReference type="SMART" id="SM00733">
    <property type="entry name" value="Mterf"/>
    <property type="match status" value="3"/>
</dbReference>
<dbReference type="InterPro" id="IPR038538">
    <property type="entry name" value="MTERF_sf"/>
</dbReference>
<accession>Q9SXE8</accession>
<keyword evidence="2" id="KW-0804">Transcription</keyword>
<dbReference type="PANTHER" id="PTHR13068:SF161">
    <property type="entry name" value="F19K23.4 PROTEIN-RELATED"/>
    <property type="match status" value="1"/>
</dbReference>
<evidence type="ECO:0000313" key="4">
    <source>
        <dbReference type="Araport" id="AT1G62490"/>
    </source>
</evidence>
<dbReference type="GO" id="GO:0009658">
    <property type="term" value="P:chloroplast organization"/>
    <property type="evidence" value="ECO:0000318"/>
    <property type="project" value="GO_Central"/>
</dbReference>
<keyword evidence="2" id="KW-0806">Transcription termination</keyword>
<evidence type="ECO:0000256" key="3">
    <source>
        <dbReference type="ARBA" id="ARBA00022946"/>
    </source>
</evidence>
<dbReference type="iPTMnet" id="Q9SXE8"/>
<protein>
    <submittedName>
        <fullName evidence="6">Mitochondrial transcription termination factor family protein</fullName>
    </submittedName>
    <submittedName>
        <fullName evidence="5">T3P18.5</fullName>
    </submittedName>
</protein>
<dbReference type="Gene3D" id="1.25.70.10">
    <property type="entry name" value="Transcription termination factor 3, mitochondrial"/>
    <property type="match status" value="1"/>
</dbReference>
<dbReference type="KEGG" id="ath:AT1G62490"/>
<dbReference type="ExpressionAtlas" id="Q9SXE8">
    <property type="expression patterns" value="baseline and differential"/>
</dbReference>
<reference evidence="7" key="6">
    <citation type="journal article" date="2017" name="Plant J.">
        <title>Araport11: a complete reannotation of the Arabidopsis thaliana reference genome.</title>
        <authorList>
            <person name="Cheng C.Y."/>
            <person name="Krishnakumar V."/>
            <person name="Chan A.P."/>
            <person name="Thibaud-Nissen F."/>
            <person name="Schobel S."/>
            <person name="Town C.D."/>
        </authorList>
    </citation>
    <scope>GENOME REANNOTATION</scope>
    <source>
        <strain evidence="7">cv. Columbia</strain>
    </source>
</reference>
<dbReference type="PaxDb" id="3702-AT1G62490.1"/>
<dbReference type="Pfam" id="PF02536">
    <property type="entry name" value="mTERF"/>
    <property type="match status" value="1"/>
</dbReference>